<protein>
    <recommendedName>
        <fullName evidence="6">HTH-type transcriptional regulatory protein TyrR</fullName>
    </recommendedName>
</protein>
<sequence>MAMEAAGLAVCGEGFRKVLEEARRVAQYPSTVLIEGETGVGKEVVADFIHRNSPRAKMPFTKINCASIPETLLESELFGYERGAFTGAKREGSPGLFELTDKGTLLLDEIAELSPLLQAKLLRVLQDRVIRRVGGSWTRSLDVRVIASTNQPLRDLVSQGRFRADLFYRLHVVRIAVPPLRERKDEIPGLLAYYMDHFNREFGQSKQMSPGLVQQLSQYDYPGNVRELRNIVESLYVRSPGRLIDGGPVLAEILGSWVGDNSGAPVFMSPGGVPTLAETVAGAERRAIERALRHTSSVRAAAAVLGVSHTTLLRKMRRLGITDAR</sequence>
<dbReference type="FunFam" id="3.40.50.300:FF:000006">
    <property type="entry name" value="DNA-binding transcriptional regulator NtrC"/>
    <property type="match status" value="1"/>
</dbReference>
<dbReference type="AlphaFoldDB" id="A0A6F9EAT4"/>
<keyword evidence="1" id="KW-0547">Nucleotide-binding</keyword>
<keyword evidence="3" id="KW-0067">ATP-binding</keyword>
<dbReference type="InterPro" id="IPR058031">
    <property type="entry name" value="AAA_lid_NorR"/>
</dbReference>
<dbReference type="GO" id="GO:0005524">
    <property type="term" value="F:ATP binding"/>
    <property type="evidence" value="ECO:0007669"/>
    <property type="project" value="UniProtKB-KW"/>
</dbReference>
<keyword evidence="5" id="KW-0804">Transcription</keyword>
<dbReference type="CDD" id="cd00009">
    <property type="entry name" value="AAA"/>
    <property type="match status" value="1"/>
</dbReference>
<dbReference type="PANTHER" id="PTHR32071">
    <property type="entry name" value="TRANSCRIPTIONAL REGULATORY PROTEIN"/>
    <property type="match status" value="1"/>
</dbReference>
<evidence type="ECO:0000313" key="9">
    <source>
        <dbReference type="Proteomes" id="UP000502196"/>
    </source>
</evidence>
<dbReference type="InterPro" id="IPR025944">
    <property type="entry name" value="Sigma_54_int_dom_CS"/>
</dbReference>
<dbReference type="Pfam" id="PF25601">
    <property type="entry name" value="AAA_lid_14"/>
    <property type="match status" value="1"/>
</dbReference>
<keyword evidence="4" id="KW-0805">Transcription regulation</keyword>
<gene>
    <name evidence="8" type="ORF">COOX1_2021</name>
</gene>
<dbReference type="Pfam" id="PF00158">
    <property type="entry name" value="Sigma54_activat"/>
    <property type="match status" value="1"/>
</dbReference>
<evidence type="ECO:0000313" key="8">
    <source>
        <dbReference type="EMBL" id="CAB3393662.1"/>
    </source>
</evidence>
<evidence type="ECO:0000259" key="7">
    <source>
        <dbReference type="PROSITE" id="PS50045"/>
    </source>
</evidence>
<evidence type="ECO:0000256" key="2">
    <source>
        <dbReference type="ARBA" id="ARBA00022797"/>
    </source>
</evidence>
<evidence type="ECO:0000256" key="3">
    <source>
        <dbReference type="ARBA" id="ARBA00022840"/>
    </source>
</evidence>
<dbReference type="Gene3D" id="3.40.50.300">
    <property type="entry name" value="P-loop containing nucleotide triphosphate hydrolases"/>
    <property type="match status" value="1"/>
</dbReference>
<reference evidence="8 9" key="1">
    <citation type="submission" date="2020-04" db="EMBL/GenBank/DDBJ databases">
        <authorList>
            <person name="Hogendoorn C."/>
        </authorList>
    </citation>
    <scope>NUCLEOTIDE SEQUENCE [LARGE SCALE GENOMIC DNA]</scope>
    <source>
        <strain evidence="8">COOX1</strain>
    </source>
</reference>
<dbReference type="InterPro" id="IPR030828">
    <property type="entry name" value="HTH_TyrR"/>
</dbReference>
<dbReference type="InterPro" id="IPR025662">
    <property type="entry name" value="Sigma_54_int_dom_ATP-bd_1"/>
</dbReference>
<organism evidence="8 9">
    <name type="scientific">Kyrpidia spormannii</name>
    <dbReference type="NCBI Taxonomy" id="2055160"/>
    <lineage>
        <taxon>Bacteria</taxon>
        <taxon>Bacillati</taxon>
        <taxon>Bacillota</taxon>
        <taxon>Bacilli</taxon>
        <taxon>Bacillales</taxon>
        <taxon>Alicyclobacillaceae</taxon>
        <taxon>Kyrpidia</taxon>
    </lineage>
</organism>
<dbReference type="PROSITE" id="PS50045">
    <property type="entry name" value="SIGMA54_INTERACT_4"/>
    <property type="match status" value="1"/>
</dbReference>
<dbReference type="SUPFAM" id="SSF46689">
    <property type="entry name" value="Homeodomain-like"/>
    <property type="match status" value="1"/>
</dbReference>
<dbReference type="Gene3D" id="1.10.8.60">
    <property type="match status" value="1"/>
</dbReference>
<dbReference type="InterPro" id="IPR009057">
    <property type="entry name" value="Homeodomain-like_sf"/>
</dbReference>
<accession>A0A6F9EAT4</accession>
<dbReference type="GO" id="GO:0006355">
    <property type="term" value="P:regulation of DNA-templated transcription"/>
    <property type="evidence" value="ECO:0007669"/>
    <property type="project" value="InterPro"/>
</dbReference>
<dbReference type="PROSITE" id="PS00675">
    <property type="entry name" value="SIGMA54_INTERACT_1"/>
    <property type="match status" value="1"/>
</dbReference>
<dbReference type="PROSITE" id="PS00688">
    <property type="entry name" value="SIGMA54_INTERACT_3"/>
    <property type="match status" value="1"/>
</dbReference>
<dbReference type="PANTHER" id="PTHR32071:SF57">
    <property type="entry name" value="C4-DICARBOXYLATE TRANSPORT TRANSCRIPTIONAL REGULATORY PROTEIN DCTD"/>
    <property type="match status" value="1"/>
</dbReference>
<dbReference type="Gene3D" id="1.10.10.60">
    <property type="entry name" value="Homeodomain-like"/>
    <property type="match status" value="1"/>
</dbReference>
<keyword evidence="2" id="KW-0058">Aromatic hydrocarbons catabolism</keyword>
<evidence type="ECO:0000256" key="4">
    <source>
        <dbReference type="ARBA" id="ARBA00023015"/>
    </source>
</evidence>
<evidence type="ECO:0000256" key="5">
    <source>
        <dbReference type="ARBA" id="ARBA00023163"/>
    </source>
</evidence>
<proteinExistence type="predicted"/>
<dbReference type="EMBL" id="LR792683">
    <property type="protein sequence ID" value="CAB3393662.1"/>
    <property type="molecule type" value="Genomic_DNA"/>
</dbReference>
<dbReference type="SMART" id="SM00382">
    <property type="entry name" value="AAA"/>
    <property type="match status" value="1"/>
</dbReference>
<dbReference type="InterPro" id="IPR003593">
    <property type="entry name" value="AAA+_ATPase"/>
</dbReference>
<evidence type="ECO:0000256" key="1">
    <source>
        <dbReference type="ARBA" id="ARBA00022741"/>
    </source>
</evidence>
<dbReference type="Proteomes" id="UP000502196">
    <property type="component" value="Chromosome"/>
</dbReference>
<dbReference type="InterPro" id="IPR002078">
    <property type="entry name" value="Sigma_54_int"/>
</dbReference>
<name>A0A6F9EAT4_9BACL</name>
<feature type="domain" description="Sigma-54 factor interaction" evidence="7">
    <location>
        <begin position="8"/>
        <end position="237"/>
    </location>
</feature>
<evidence type="ECO:0000256" key="6">
    <source>
        <dbReference type="ARBA" id="ARBA00029500"/>
    </source>
</evidence>
<dbReference type="Pfam" id="PF18024">
    <property type="entry name" value="HTH_50"/>
    <property type="match status" value="1"/>
</dbReference>
<dbReference type="InterPro" id="IPR027417">
    <property type="entry name" value="P-loop_NTPase"/>
</dbReference>
<dbReference type="SUPFAM" id="SSF52540">
    <property type="entry name" value="P-loop containing nucleoside triphosphate hydrolases"/>
    <property type="match status" value="1"/>
</dbReference>
<dbReference type="GO" id="GO:0003677">
    <property type="term" value="F:DNA binding"/>
    <property type="evidence" value="ECO:0007669"/>
    <property type="project" value="UniProtKB-KW"/>
</dbReference>